<dbReference type="EMBL" id="JAFIRN010000003">
    <property type="protein sequence ID" value="KAG5852614.1"/>
    <property type="molecule type" value="Genomic_DNA"/>
</dbReference>
<dbReference type="Proteomes" id="UP001044222">
    <property type="component" value="Unassembled WGS sequence"/>
</dbReference>
<keyword evidence="3" id="KW-1185">Reference proteome</keyword>
<name>A0A9D3S282_ANGAN</name>
<comment type="caution">
    <text evidence="2">The sequence shown here is derived from an EMBL/GenBank/DDBJ whole genome shotgun (WGS) entry which is preliminary data.</text>
</comment>
<evidence type="ECO:0000313" key="3">
    <source>
        <dbReference type="Proteomes" id="UP001044222"/>
    </source>
</evidence>
<organism evidence="2 3">
    <name type="scientific">Anguilla anguilla</name>
    <name type="common">European freshwater eel</name>
    <name type="synonym">Muraena anguilla</name>
    <dbReference type="NCBI Taxonomy" id="7936"/>
    <lineage>
        <taxon>Eukaryota</taxon>
        <taxon>Metazoa</taxon>
        <taxon>Chordata</taxon>
        <taxon>Craniata</taxon>
        <taxon>Vertebrata</taxon>
        <taxon>Euteleostomi</taxon>
        <taxon>Actinopterygii</taxon>
        <taxon>Neopterygii</taxon>
        <taxon>Teleostei</taxon>
        <taxon>Anguilliformes</taxon>
        <taxon>Anguillidae</taxon>
        <taxon>Anguilla</taxon>
    </lineage>
</organism>
<feature type="non-terminal residue" evidence="2">
    <location>
        <position position="1"/>
    </location>
</feature>
<dbReference type="AlphaFoldDB" id="A0A9D3S282"/>
<feature type="region of interest" description="Disordered" evidence="1">
    <location>
        <begin position="37"/>
        <end position="77"/>
    </location>
</feature>
<evidence type="ECO:0000256" key="1">
    <source>
        <dbReference type="SAM" id="MobiDB-lite"/>
    </source>
</evidence>
<gene>
    <name evidence="2" type="ORF">ANANG_G00064400</name>
</gene>
<feature type="compositionally biased region" description="Polar residues" evidence="1">
    <location>
        <begin position="37"/>
        <end position="47"/>
    </location>
</feature>
<sequence>MSVRSCAALLQRHQQEERSVEEGCRNCRCLWYPASQPATPVSSQPASQAAGPLSVLQPSPPTQPPIGKRKKAQHVEMSSFEDRIVRALEEPTPIPK</sequence>
<evidence type="ECO:0000313" key="2">
    <source>
        <dbReference type="EMBL" id="KAG5852614.1"/>
    </source>
</evidence>
<protein>
    <submittedName>
        <fullName evidence="2">Uncharacterized protein</fullName>
    </submittedName>
</protein>
<reference evidence="2" key="1">
    <citation type="submission" date="2021-01" db="EMBL/GenBank/DDBJ databases">
        <title>A chromosome-scale assembly of European eel, Anguilla anguilla.</title>
        <authorList>
            <person name="Henkel C."/>
            <person name="Jong-Raadsen S.A."/>
            <person name="Dufour S."/>
            <person name="Weltzien F.-A."/>
            <person name="Palstra A.P."/>
            <person name="Pelster B."/>
            <person name="Spaink H.P."/>
            <person name="Van Den Thillart G.E."/>
            <person name="Jansen H."/>
            <person name="Zahm M."/>
            <person name="Klopp C."/>
            <person name="Cedric C."/>
            <person name="Louis A."/>
            <person name="Berthelot C."/>
            <person name="Parey E."/>
            <person name="Roest Crollius H."/>
            <person name="Montfort J."/>
            <person name="Robinson-Rechavi M."/>
            <person name="Bucao C."/>
            <person name="Bouchez O."/>
            <person name="Gislard M."/>
            <person name="Lluch J."/>
            <person name="Milhes M."/>
            <person name="Lampietro C."/>
            <person name="Lopez Roques C."/>
            <person name="Donnadieu C."/>
            <person name="Braasch I."/>
            <person name="Desvignes T."/>
            <person name="Postlethwait J."/>
            <person name="Bobe J."/>
            <person name="Guiguen Y."/>
            <person name="Dirks R."/>
        </authorList>
    </citation>
    <scope>NUCLEOTIDE SEQUENCE</scope>
    <source>
        <strain evidence="2">Tag_6206</strain>
        <tissue evidence="2">Liver</tissue>
    </source>
</reference>
<accession>A0A9D3S282</accession>
<proteinExistence type="predicted"/>